<evidence type="ECO:0008006" key="4">
    <source>
        <dbReference type="Google" id="ProtNLM"/>
    </source>
</evidence>
<protein>
    <recommendedName>
        <fullName evidence="4">T9SS type B sorting domain-containing protein</fullName>
    </recommendedName>
</protein>
<organism evidence="2 3">
    <name type="scientific">Flaviaesturariibacter amylovorans</name>
    <dbReference type="NCBI Taxonomy" id="1084520"/>
    <lineage>
        <taxon>Bacteria</taxon>
        <taxon>Pseudomonadati</taxon>
        <taxon>Bacteroidota</taxon>
        <taxon>Chitinophagia</taxon>
        <taxon>Chitinophagales</taxon>
        <taxon>Chitinophagaceae</taxon>
        <taxon>Flaviaestuariibacter</taxon>
    </lineage>
</organism>
<evidence type="ECO:0000256" key="1">
    <source>
        <dbReference type="SAM" id="SignalP"/>
    </source>
</evidence>
<accession>A0ABP8G732</accession>
<comment type="caution">
    <text evidence="2">The sequence shown here is derived from an EMBL/GenBank/DDBJ whole genome shotgun (WGS) entry which is preliminary data.</text>
</comment>
<gene>
    <name evidence="2" type="ORF">GCM10023184_03010</name>
</gene>
<dbReference type="EMBL" id="BAABGY010000001">
    <property type="protein sequence ID" value="GAA4318659.1"/>
    <property type="molecule type" value="Genomic_DNA"/>
</dbReference>
<keyword evidence="1" id="KW-0732">Signal</keyword>
<dbReference type="NCBIfam" id="TIGR04131">
    <property type="entry name" value="Bac_Flav_CTERM"/>
    <property type="match status" value="1"/>
</dbReference>
<dbReference type="InterPro" id="IPR011042">
    <property type="entry name" value="6-blade_b-propeller_TolB-like"/>
</dbReference>
<sequence>MIKHLLLLCILFATVANAQVTNLQRAWSTWIGAPWAVTLRNGYPQDVYTLDPYSGLGLPWFNSYQYSGGQSAAYSDSITGAIKFIAGFRSVYNRNFDTVTNGWGLLACGSVTPMIIPDPGGQNKYYILHEVEYQPSSGGLQTNCSVYGGITGAGAGLRYSVLDGDFNNGLGRLTLKNEPLPLGGGGQFAQIRHANGRDLWVVGHVGSSTWFGKTLVHPGGLTGVNTGHVPFPTEPANAPFTTWGGIDASPDGSRIATVANDSRLVNLYAFNNSTAEMALQRSLRLPDFGAQVCFSPDGSKLYVSTYNYGGICANTEYRLYQFDLAAADPQATLYEIAREGSAGYNFRMRRVPGNRILVQAKVLYSTVGNNRMQYGMLAWPNQPGAASSYRPDAFVSDAGGIMLPVVPNDVVRQSPEAPATRFNMPADTAVCFGSFTLTAPAGHAEYRWSNGASGQSITVTEPGLYSVRAGPALFDKPAAYGYTNVRAKALPMNLGADTLLCPKSTYTLTLPAGFTDILWQDGDTSRQHVVTQYGGLQVVTATDANGCRTRDTVCVRMKYQPRAEFGPDTTLCGVPRYLLRMEPMQFFTYGGNYLWSTGATTDSLRITEPGTYWGRVTYDGCTVSDTVTVNFTDRITLSSRDTALCSNDSLRLEALPAGRRYRWSTGDTTQFIIVRGPGFYGVETLDGPCRATAGITVTAKPSPQFSLGPDQAICPGTTAYIYAAHVSSSLVWNTGSTAPILQPSVPGIYWVEATAANGCKARDTIVVTHKPEPLVHLGADTLLCSGGPLLLDVTNPGATYQWSTGNSTPAYLVIAPDTYWVRVSLNGCDKRDTIVVRTGAAPVPFTLGADTVLCPGTSLLLAPPQQDGQYRWQDGSAGRSYTVTAPGRYALEVRNACGAASDDVLISPGLCELLMPTAFTPDGDGVNDVFRIRYPQFLRSFRLTVFDRFGSKVYETATPGTGWDGTFQGRPLRPETYIWRIDYVDKWGIAGSRSGQVLLVR</sequence>
<reference evidence="3" key="1">
    <citation type="journal article" date="2019" name="Int. J. Syst. Evol. Microbiol.">
        <title>The Global Catalogue of Microorganisms (GCM) 10K type strain sequencing project: providing services to taxonomists for standard genome sequencing and annotation.</title>
        <authorList>
            <consortium name="The Broad Institute Genomics Platform"/>
            <consortium name="The Broad Institute Genome Sequencing Center for Infectious Disease"/>
            <person name="Wu L."/>
            <person name="Ma J."/>
        </authorList>
    </citation>
    <scope>NUCLEOTIDE SEQUENCE [LARGE SCALE GENOMIC DNA]</scope>
    <source>
        <strain evidence="3">JCM 17919</strain>
    </source>
</reference>
<dbReference type="Proteomes" id="UP001501725">
    <property type="component" value="Unassembled WGS sequence"/>
</dbReference>
<keyword evidence="3" id="KW-1185">Reference proteome</keyword>
<dbReference type="Pfam" id="PF13585">
    <property type="entry name" value="CHU_C"/>
    <property type="match status" value="1"/>
</dbReference>
<dbReference type="Gene3D" id="2.120.10.30">
    <property type="entry name" value="TolB, C-terminal domain"/>
    <property type="match status" value="1"/>
</dbReference>
<feature type="signal peptide" evidence="1">
    <location>
        <begin position="1"/>
        <end position="18"/>
    </location>
</feature>
<name>A0ABP8G732_9BACT</name>
<dbReference type="RefSeq" id="WP_345252825.1">
    <property type="nucleotide sequence ID" value="NZ_BAABGY010000001.1"/>
</dbReference>
<feature type="chain" id="PRO_5045120857" description="T9SS type B sorting domain-containing protein" evidence="1">
    <location>
        <begin position="19"/>
        <end position="1001"/>
    </location>
</feature>
<dbReference type="SUPFAM" id="SSF82171">
    <property type="entry name" value="DPP6 N-terminal domain-like"/>
    <property type="match status" value="1"/>
</dbReference>
<evidence type="ECO:0000313" key="2">
    <source>
        <dbReference type="EMBL" id="GAA4318659.1"/>
    </source>
</evidence>
<proteinExistence type="predicted"/>
<evidence type="ECO:0000313" key="3">
    <source>
        <dbReference type="Proteomes" id="UP001501725"/>
    </source>
</evidence>
<dbReference type="InterPro" id="IPR026341">
    <property type="entry name" value="T9SS_type_B"/>
</dbReference>